<accession>A0A0F9EW30</accession>
<dbReference type="PANTHER" id="PTHR16305">
    <property type="entry name" value="TESTICULAR SOLUBLE ADENYLYL CYCLASE"/>
    <property type="match status" value="1"/>
</dbReference>
<organism evidence="4">
    <name type="scientific">marine sediment metagenome</name>
    <dbReference type="NCBI Taxonomy" id="412755"/>
    <lineage>
        <taxon>unclassified sequences</taxon>
        <taxon>metagenomes</taxon>
        <taxon>ecological metagenomes</taxon>
    </lineage>
</organism>
<dbReference type="Gene3D" id="3.30.70.1230">
    <property type="entry name" value="Nucleotide cyclase"/>
    <property type="match status" value="1"/>
</dbReference>
<dbReference type="InterPro" id="IPR001054">
    <property type="entry name" value="A/G_cyclase"/>
</dbReference>
<dbReference type="EMBL" id="LAZR01033051">
    <property type="protein sequence ID" value="KKL49185.1"/>
    <property type="molecule type" value="Genomic_DNA"/>
</dbReference>
<dbReference type="GO" id="GO:0005524">
    <property type="term" value="F:ATP binding"/>
    <property type="evidence" value="ECO:0007669"/>
    <property type="project" value="UniProtKB-KW"/>
</dbReference>
<dbReference type="InterPro" id="IPR041664">
    <property type="entry name" value="AAA_16"/>
</dbReference>
<dbReference type="GO" id="GO:0005737">
    <property type="term" value="C:cytoplasm"/>
    <property type="evidence" value="ECO:0007669"/>
    <property type="project" value="TreeGrafter"/>
</dbReference>
<protein>
    <recommendedName>
        <fullName evidence="3">Guanylate cyclase domain-containing protein</fullName>
    </recommendedName>
</protein>
<dbReference type="Gene3D" id="3.40.50.300">
    <property type="entry name" value="P-loop containing nucleotide triphosphate hydrolases"/>
    <property type="match status" value="1"/>
</dbReference>
<feature type="domain" description="Guanylate cyclase" evidence="3">
    <location>
        <begin position="1"/>
        <end position="63"/>
    </location>
</feature>
<dbReference type="InterPro" id="IPR029787">
    <property type="entry name" value="Nucleotide_cyclase"/>
</dbReference>
<sequence>HTALSIQNAIGEYGEKIKEDRGVDFLMRIGLNSGLVVVGSIGDDLRMDYTAAGDTTNLAARLQDLAKPGTVLVSENSYRLTKDFFEFDHLGLIEVKGKSQPVAIYRAVQTKNVRSRLEVSAAGRGLTPLVARQEELDHLMAAFAKAKEGHGQIVSLVGEAGVGKSRLVHEFKELIRGEDITLWEGYSPSYGQATPYLPIAQIIKKYCGIEEGDDEAKIRKKVTSA</sequence>
<gene>
    <name evidence="4" type="ORF">LCGC14_2318030</name>
</gene>
<evidence type="ECO:0000259" key="3">
    <source>
        <dbReference type="PROSITE" id="PS50125"/>
    </source>
</evidence>
<dbReference type="GO" id="GO:0035556">
    <property type="term" value="P:intracellular signal transduction"/>
    <property type="evidence" value="ECO:0007669"/>
    <property type="project" value="InterPro"/>
</dbReference>
<dbReference type="PANTHER" id="PTHR16305:SF28">
    <property type="entry name" value="GUANYLATE CYCLASE DOMAIN-CONTAINING PROTEIN"/>
    <property type="match status" value="1"/>
</dbReference>
<proteinExistence type="predicted"/>
<evidence type="ECO:0000313" key="4">
    <source>
        <dbReference type="EMBL" id="KKL49185.1"/>
    </source>
</evidence>
<dbReference type="GO" id="GO:0009190">
    <property type="term" value="P:cyclic nucleotide biosynthetic process"/>
    <property type="evidence" value="ECO:0007669"/>
    <property type="project" value="InterPro"/>
</dbReference>
<dbReference type="GO" id="GO:0004016">
    <property type="term" value="F:adenylate cyclase activity"/>
    <property type="evidence" value="ECO:0007669"/>
    <property type="project" value="TreeGrafter"/>
</dbReference>
<dbReference type="InterPro" id="IPR027417">
    <property type="entry name" value="P-loop_NTPase"/>
</dbReference>
<dbReference type="Pfam" id="PF00211">
    <property type="entry name" value="Guanylate_cyc"/>
    <property type="match status" value="1"/>
</dbReference>
<keyword evidence="2" id="KW-0067">ATP-binding</keyword>
<dbReference type="CDD" id="cd07302">
    <property type="entry name" value="CHD"/>
    <property type="match status" value="1"/>
</dbReference>
<keyword evidence="1" id="KW-0547">Nucleotide-binding</keyword>
<dbReference type="Pfam" id="PF13191">
    <property type="entry name" value="AAA_16"/>
    <property type="match status" value="1"/>
</dbReference>
<evidence type="ECO:0000256" key="2">
    <source>
        <dbReference type="ARBA" id="ARBA00022840"/>
    </source>
</evidence>
<dbReference type="AlphaFoldDB" id="A0A0F9EW30"/>
<evidence type="ECO:0000256" key="1">
    <source>
        <dbReference type="ARBA" id="ARBA00022741"/>
    </source>
</evidence>
<name>A0A0F9EW30_9ZZZZ</name>
<comment type="caution">
    <text evidence="4">The sequence shown here is derived from an EMBL/GenBank/DDBJ whole genome shotgun (WGS) entry which is preliminary data.</text>
</comment>
<reference evidence="4" key="1">
    <citation type="journal article" date="2015" name="Nature">
        <title>Complex archaea that bridge the gap between prokaryotes and eukaryotes.</title>
        <authorList>
            <person name="Spang A."/>
            <person name="Saw J.H."/>
            <person name="Jorgensen S.L."/>
            <person name="Zaremba-Niedzwiedzka K."/>
            <person name="Martijn J."/>
            <person name="Lind A.E."/>
            <person name="van Eijk R."/>
            <person name="Schleper C."/>
            <person name="Guy L."/>
            <person name="Ettema T.J."/>
        </authorList>
    </citation>
    <scope>NUCLEOTIDE SEQUENCE</scope>
</reference>
<dbReference type="SUPFAM" id="SSF55073">
    <property type="entry name" value="Nucleotide cyclase"/>
    <property type="match status" value="1"/>
</dbReference>
<feature type="non-terminal residue" evidence="4">
    <location>
        <position position="1"/>
    </location>
</feature>
<dbReference type="SUPFAM" id="SSF52540">
    <property type="entry name" value="P-loop containing nucleoside triphosphate hydrolases"/>
    <property type="match status" value="1"/>
</dbReference>
<dbReference type="PROSITE" id="PS50125">
    <property type="entry name" value="GUANYLATE_CYCLASE_2"/>
    <property type="match status" value="1"/>
</dbReference>